<name>A0A179UM26_BLAGS</name>
<dbReference type="EMBL" id="GG657456">
    <property type="protein sequence ID" value="OAT09024.1"/>
    <property type="molecule type" value="Genomic_DNA"/>
</dbReference>
<dbReference type="AlphaFoldDB" id="A0A179UM26"/>
<protein>
    <submittedName>
        <fullName evidence="1">Uncharacterized protein</fullName>
    </submittedName>
</protein>
<sequence length="74" mass="8097">MHSLKGFVFVKIPAPARPNFHSISLGTDRCVSPTVRAGSLSFELRRDNPQTAPSTDSIEVRDCTGWHLNRACGS</sequence>
<organism evidence="1 2">
    <name type="scientific">Blastomyces gilchristii (strain SLH14081)</name>
    <name type="common">Blastomyces dermatitidis</name>
    <dbReference type="NCBI Taxonomy" id="559298"/>
    <lineage>
        <taxon>Eukaryota</taxon>
        <taxon>Fungi</taxon>
        <taxon>Dikarya</taxon>
        <taxon>Ascomycota</taxon>
        <taxon>Pezizomycotina</taxon>
        <taxon>Eurotiomycetes</taxon>
        <taxon>Eurotiomycetidae</taxon>
        <taxon>Onygenales</taxon>
        <taxon>Ajellomycetaceae</taxon>
        <taxon>Blastomyces</taxon>
    </lineage>
</organism>
<accession>A0A179UM26</accession>
<keyword evidence="2" id="KW-1185">Reference proteome</keyword>
<evidence type="ECO:0000313" key="2">
    <source>
        <dbReference type="Proteomes" id="UP000002038"/>
    </source>
</evidence>
<proteinExistence type="predicted"/>
<dbReference type="GeneID" id="42528963"/>
<reference evidence="2" key="1">
    <citation type="journal article" date="2015" name="PLoS Genet.">
        <title>The dynamic genome and transcriptome of the human fungal pathogen Blastomyces and close relative Emmonsia.</title>
        <authorList>
            <person name="Munoz J.F."/>
            <person name="Gauthier G.M."/>
            <person name="Desjardins C.A."/>
            <person name="Gallo J.E."/>
            <person name="Holder J."/>
            <person name="Sullivan T.D."/>
            <person name="Marty A.J."/>
            <person name="Carmen J.C."/>
            <person name="Chen Z."/>
            <person name="Ding L."/>
            <person name="Gujja S."/>
            <person name="Magrini V."/>
            <person name="Misas E."/>
            <person name="Mitreva M."/>
            <person name="Priest M."/>
            <person name="Saif S."/>
            <person name="Whiston E.A."/>
            <person name="Young S."/>
            <person name="Zeng Q."/>
            <person name="Goldman W.E."/>
            <person name="Mardis E.R."/>
            <person name="Taylor J.W."/>
            <person name="McEwen J.G."/>
            <person name="Clay O.K."/>
            <person name="Klein B.S."/>
            <person name="Cuomo C.A."/>
        </authorList>
    </citation>
    <scope>NUCLEOTIDE SEQUENCE [LARGE SCALE GENOMIC DNA]</scope>
    <source>
        <strain evidence="2">SLH14081</strain>
    </source>
</reference>
<dbReference type="VEuPathDB" id="FungiDB:BDBG_17147"/>
<gene>
    <name evidence="1" type="ORF">BDBG_17147</name>
</gene>
<dbReference type="RefSeq" id="XP_031578605.1">
    <property type="nucleotide sequence ID" value="XM_031724933.1"/>
</dbReference>
<dbReference type="Proteomes" id="UP000002038">
    <property type="component" value="Unassembled WGS sequence"/>
</dbReference>
<dbReference type="KEGG" id="bgh:BDBG_17147"/>
<evidence type="ECO:0000313" key="1">
    <source>
        <dbReference type="EMBL" id="OAT09024.1"/>
    </source>
</evidence>